<proteinExistence type="predicted"/>
<reference evidence="6 7" key="1">
    <citation type="submission" date="2020-08" db="EMBL/GenBank/DDBJ databases">
        <title>Genomic Encyclopedia of Type Strains, Phase IV (KMG-IV): sequencing the most valuable type-strain genomes for metagenomic binning, comparative biology and taxonomic classification.</title>
        <authorList>
            <person name="Goeker M."/>
        </authorList>
    </citation>
    <scope>NUCLEOTIDE SEQUENCE [LARGE SCALE GENOMIC DNA]</scope>
    <source>
        <strain evidence="6 7">DSM 23447</strain>
    </source>
</reference>
<evidence type="ECO:0000256" key="3">
    <source>
        <dbReference type="SAM" id="MobiDB-lite"/>
    </source>
</evidence>
<feature type="domain" description="GGDEF" evidence="5">
    <location>
        <begin position="115"/>
        <end position="247"/>
    </location>
</feature>
<dbReference type="GO" id="GO:1902201">
    <property type="term" value="P:negative regulation of bacterial-type flagellum-dependent cell motility"/>
    <property type="evidence" value="ECO:0007669"/>
    <property type="project" value="TreeGrafter"/>
</dbReference>
<evidence type="ECO:0000313" key="6">
    <source>
        <dbReference type="EMBL" id="MBB4052842.1"/>
    </source>
</evidence>
<evidence type="ECO:0000256" key="2">
    <source>
        <dbReference type="ARBA" id="ARBA00034247"/>
    </source>
</evidence>
<feature type="transmembrane region" description="Helical" evidence="4">
    <location>
        <begin position="20"/>
        <end position="38"/>
    </location>
</feature>
<dbReference type="FunFam" id="3.30.70.270:FF:000001">
    <property type="entry name" value="Diguanylate cyclase domain protein"/>
    <property type="match status" value="1"/>
</dbReference>
<dbReference type="Gene3D" id="3.30.70.270">
    <property type="match status" value="1"/>
</dbReference>
<dbReference type="PANTHER" id="PTHR45138">
    <property type="entry name" value="REGULATORY COMPONENTS OF SENSORY TRANSDUCTION SYSTEM"/>
    <property type="match status" value="1"/>
</dbReference>
<dbReference type="RefSeq" id="WP_183311636.1">
    <property type="nucleotide sequence ID" value="NZ_JACIEW010000005.1"/>
</dbReference>
<organism evidence="6 7">
    <name type="scientific">Devosia subaequoris</name>
    <dbReference type="NCBI Taxonomy" id="395930"/>
    <lineage>
        <taxon>Bacteria</taxon>
        <taxon>Pseudomonadati</taxon>
        <taxon>Pseudomonadota</taxon>
        <taxon>Alphaproteobacteria</taxon>
        <taxon>Hyphomicrobiales</taxon>
        <taxon>Devosiaceae</taxon>
        <taxon>Devosia</taxon>
    </lineage>
</organism>
<dbReference type="CDD" id="cd01949">
    <property type="entry name" value="GGDEF"/>
    <property type="match status" value="1"/>
</dbReference>
<dbReference type="PROSITE" id="PS50887">
    <property type="entry name" value="GGDEF"/>
    <property type="match status" value="1"/>
</dbReference>
<name>A0A7W6NC99_9HYPH</name>
<keyword evidence="4" id="KW-0472">Membrane</keyword>
<dbReference type="AlphaFoldDB" id="A0A7W6NC99"/>
<feature type="transmembrane region" description="Helical" evidence="4">
    <location>
        <begin position="50"/>
        <end position="70"/>
    </location>
</feature>
<dbReference type="GO" id="GO:0052621">
    <property type="term" value="F:diguanylate cyclase activity"/>
    <property type="evidence" value="ECO:0007669"/>
    <property type="project" value="UniProtKB-EC"/>
</dbReference>
<accession>A0A7W6NC99</accession>
<dbReference type="InterPro" id="IPR000160">
    <property type="entry name" value="GGDEF_dom"/>
</dbReference>
<dbReference type="SMART" id="SM00267">
    <property type="entry name" value="GGDEF"/>
    <property type="match status" value="1"/>
</dbReference>
<feature type="region of interest" description="Disordered" evidence="3">
    <location>
        <begin position="253"/>
        <end position="296"/>
    </location>
</feature>
<keyword evidence="4" id="KW-1133">Transmembrane helix</keyword>
<evidence type="ECO:0000256" key="1">
    <source>
        <dbReference type="ARBA" id="ARBA00012528"/>
    </source>
</evidence>
<feature type="compositionally biased region" description="Basic and acidic residues" evidence="3">
    <location>
        <begin position="266"/>
        <end position="278"/>
    </location>
</feature>
<feature type="compositionally biased region" description="Low complexity" evidence="3">
    <location>
        <begin position="283"/>
        <end position="296"/>
    </location>
</feature>
<evidence type="ECO:0000259" key="5">
    <source>
        <dbReference type="PROSITE" id="PS50887"/>
    </source>
</evidence>
<sequence length="296" mass="31714">MLLFRTIAIPGLSSVGRWTIFGTLACVLASLSLTWLLILDIDSTLAPRILLVSTTLPILIGAPLFFFFSLKLRGLAIANKRLDRVARTDSLTACLNRRAFTARVNAWLQGPSSPPCGALLVIDADNFKSVNDVYGHESGDEALTIIARAIRSVLRVDDLVGRMGGEEFAVFLPGVTSRQAQTVAERIRMSVIVACFAPTGEAYPLSVSIGAASFTGKTSFPDLFRTADQRLYRAKRAGRNAVVVADAPAHPATGLERAGATTKGGPTDRPDFCVKQDNARQPSSLAASSSLMSKFE</sequence>
<dbReference type="EC" id="2.7.7.65" evidence="1"/>
<protein>
    <recommendedName>
        <fullName evidence="1">diguanylate cyclase</fullName>
        <ecNumber evidence="1">2.7.7.65</ecNumber>
    </recommendedName>
</protein>
<dbReference type="EMBL" id="JACIEW010000005">
    <property type="protein sequence ID" value="MBB4052842.1"/>
    <property type="molecule type" value="Genomic_DNA"/>
</dbReference>
<dbReference type="Pfam" id="PF00990">
    <property type="entry name" value="GGDEF"/>
    <property type="match status" value="1"/>
</dbReference>
<dbReference type="GO" id="GO:0005886">
    <property type="term" value="C:plasma membrane"/>
    <property type="evidence" value="ECO:0007669"/>
    <property type="project" value="TreeGrafter"/>
</dbReference>
<comment type="catalytic activity">
    <reaction evidence="2">
        <text>2 GTP = 3',3'-c-di-GMP + 2 diphosphate</text>
        <dbReference type="Rhea" id="RHEA:24898"/>
        <dbReference type="ChEBI" id="CHEBI:33019"/>
        <dbReference type="ChEBI" id="CHEBI:37565"/>
        <dbReference type="ChEBI" id="CHEBI:58805"/>
        <dbReference type="EC" id="2.7.7.65"/>
    </reaction>
</comment>
<evidence type="ECO:0000313" key="7">
    <source>
        <dbReference type="Proteomes" id="UP000547011"/>
    </source>
</evidence>
<dbReference type="GO" id="GO:0043709">
    <property type="term" value="P:cell adhesion involved in single-species biofilm formation"/>
    <property type="evidence" value="ECO:0007669"/>
    <property type="project" value="TreeGrafter"/>
</dbReference>
<dbReference type="Proteomes" id="UP000547011">
    <property type="component" value="Unassembled WGS sequence"/>
</dbReference>
<gene>
    <name evidence="6" type="ORF">GGR20_002490</name>
</gene>
<evidence type="ECO:0000256" key="4">
    <source>
        <dbReference type="SAM" id="Phobius"/>
    </source>
</evidence>
<dbReference type="InterPro" id="IPR043128">
    <property type="entry name" value="Rev_trsase/Diguanyl_cyclase"/>
</dbReference>
<dbReference type="SUPFAM" id="SSF55073">
    <property type="entry name" value="Nucleotide cyclase"/>
    <property type="match status" value="1"/>
</dbReference>
<keyword evidence="4" id="KW-0812">Transmembrane</keyword>
<dbReference type="InterPro" id="IPR050469">
    <property type="entry name" value="Diguanylate_Cyclase"/>
</dbReference>
<comment type="caution">
    <text evidence="6">The sequence shown here is derived from an EMBL/GenBank/DDBJ whole genome shotgun (WGS) entry which is preliminary data.</text>
</comment>
<dbReference type="PANTHER" id="PTHR45138:SF9">
    <property type="entry name" value="DIGUANYLATE CYCLASE DGCM-RELATED"/>
    <property type="match status" value="1"/>
</dbReference>
<dbReference type="NCBIfam" id="TIGR00254">
    <property type="entry name" value="GGDEF"/>
    <property type="match status" value="1"/>
</dbReference>
<keyword evidence="7" id="KW-1185">Reference proteome</keyword>
<dbReference type="InterPro" id="IPR029787">
    <property type="entry name" value="Nucleotide_cyclase"/>
</dbReference>